<dbReference type="AlphaFoldDB" id="A0A8I3AAE4"/>
<evidence type="ECO:0000313" key="2">
    <source>
        <dbReference type="Proteomes" id="UP000683000"/>
    </source>
</evidence>
<evidence type="ECO:0000313" key="1">
    <source>
        <dbReference type="EMBL" id="KAG6377881.1"/>
    </source>
</evidence>
<proteinExistence type="predicted"/>
<dbReference type="Proteomes" id="UP000683000">
    <property type="component" value="Unassembled WGS sequence"/>
</dbReference>
<protein>
    <submittedName>
        <fullName evidence="1">Uncharacterized protein</fullName>
    </submittedName>
</protein>
<comment type="caution">
    <text evidence="1">The sequence shown here is derived from an EMBL/GenBank/DDBJ whole genome shotgun (WGS) entry which is preliminary data.</text>
</comment>
<name>A0A8I3AAE4_9AGAM</name>
<accession>A0A8I3AAE4</accession>
<reference evidence="1" key="1">
    <citation type="submission" date="2021-03" db="EMBL/GenBank/DDBJ databases">
        <title>Evolutionary innovations through gain and loss of genes in the ectomycorrhizal Boletales.</title>
        <authorList>
            <person name="Wu G."/>
            <person name="Miyauchi S."/>
            <person name="Morin E."/>
            <person name="Yang Z.-L."/>
            <person name="Xu J."/>
            <person name="Martin F.M."/>
        </authorList>
    </citation>
    <scope>NUCLEOTIDE SEQUENCE</scope>
    <source>
        <strain evidence="1">BR01</strain>
    </source>
</reference>
<gene>
    <name evidence="1" type="ORF">JVT61DRAFT_14667</name>
</gene>
<dbReference type="EMBL" id="JAGFBS010000008">
    <property type="protein sequence ID" value="KAG6377881.1"/>
    <property type="molecule type" value="Genomic_DNA"/>
</dbReference>
<dbReference type="InterPro" id="IPR035992">
    <property type="entry name" value="Ricin_B-like_lectins"/>
</dbReference>
<dbReference type="Gene3D" id="2.80.10.50">
    <property type="match status" value="1"/>
</dbReference>
<organism evidence="1 2">
    <name type="scientific">Boletus reticuloceps</name>
    <dbReference type="NCBI Taxonomy" id="495285"/>
    <lineage>
        <taxon>Eukaryota</taxon>
        <taxon>Fungi</taxon>
        <taxon>Dikarya</taxon>
        <taxon>Basidiomycota</taxon>
        <taxon>Agaricomycotina</taxon>
        <taxon>Agaricomycetes</taxon>
        <taxon>Agaricomycetidae</taxon>
        <taxon>Boletales</taxon>
        <taxon>Boletineae</taxon>
        <taxon>Boletaceae</taxon>
        <taxon>Boletoideae</taxon>
        <taxon>Boletus</taxon>
    </lineage>
</organism>
<dbReference type="OrthoDB" id="10308691at2759"/>
<sequence>MAPFIPDGVYRIRNAEFTRNVAGLLEGGRGGPILGFIDRPGSPNALWRIKNVGDGGNEIIIGSVFPPGTFASAEQFPNAPLFGSPGQTVWTIVKVDRGYYLQSPNAEFVWQLTRDGDFAPIVLFPFTGQYNTQWTFERVEY</sequence>
<dbReference type="SUPFAM" id="SSF50370">
    <property type="entry name" value="Ricin B-like lectins"/>
    <property type="match status" value="1"/>
</dbReference>
<keyword evidence="2" id="KW-1185">Reference proteome</keyword>